<organism evidence="2 3">
    <name type="scientific">Clostridium zeae</name>
    <dbReference type="NCBI Taxonomy" id="2759022"/>
    <lineage>
        <taxon>Bacteria</taxon>
        <taxon>Bacillati</taxon>
        <taxon>Bacillota</taxon>
        <taxon>Clostridia</taxon>
        <taxon>Eubacteriales</taxon>
        <taxon>Clostridiaceae</taxon>
        <taxon>Clostridium</taxon>
    </lineage>
</organism>
<keyword evidence="3" id="KW-1185">Reference proteome</keyword>
<keyword evidence="1" id="KW-0812">Transmembrane</keyword>
<feature type="transmembrane region" description="Helical" evidence="1">
    <location>
        <begin position="6"/>
        <end position="24"/>
    </location>
</feature>
<dbReference type="RefSeq" id="WP_206867922.1">
    <property type="nucleotide sequence ID" value="NZ_BMBA01000001.1"/>
</dbReference>
<comment type="caution">
    <text evidence="2">The sequence shown here is derived from an EMBL/GenBank/DDBJ whole genome shotgun (WGS) entry which is preliminary data.</text>
</comment>
<keyword evidence="1" id="KW-1133">Transmembrane helix</keyword>
<evidence type="ECO:0000256" key="1">
    <source>
        <dbReference type="SAM" id="Phobius"/>
    </source>
</evidence>
<proteinExistence type="predicted"/>
<accession>A0ABQ1E5C0</accession>
<dbReference type="Proteomes" id="UP000663802">
    <property type="component" value="Unassembled WGS sequence"/>
</dbReference>
<evidence type="ECO:0000313" key="2">
    <source>
        <dbReference type="EMBL" id="GFZ29923.1"/>
    </source>
</evidence>
<protein>
    <recommendedName>
        <fullName evidence="4">DUF4860 domain-containing protein</fullName>
    </recommendedName>
</protein>
<sequence>MKIKSFIIGLIIIVFAILILDYYYMHYIAKNVSIQLTEVDSSKSIFENEDLEGLVKDETLKPGVNLLRSSNTKILYLCFNGIGNEYEDLKLQVRGYKIIASFTKTPRENTYQCRKIYRLDYDGKMEDFKLIENGNEIGFVEKFLSNKF</sequence>
<gene>
    <name evidence="2" type="ORF">CSC2_04490</name>
</gene>
<reference evidence="2 3" key="1">
    <citation type="journal article" date="2021" name="Int. J. Syst. Evol. Microbiol.">
        <title>Clostridium zeae sp. nov., isolated from corn silage.</title>
        <authorList>
            <person name="Kobayashi H."/>
            <person name="Tanizawa Y."/>
            <person name="Yagura M."/>
            <person name="Sakamoto M."/>
            <person name="Ohkuma M."/>
            <person name="Tohno M."/>
        </authorList>
    </citation>
    <scope>NUCLEOTIDE SEQUENCE [LARGE SCALE GENOMIC DNA]</scope>
    <source>
        <strain evidence="2 3">CSC2</strain>
    </source>
</reference>
<evidence type="ECO:0008006" key="4">
    <source>
        <dbReference type="Google" id="ProtNLM"/>
    </source>
</evidence>
<dbReference type="EMBL" id="BMBA01000001">
    <property type="protein sequence ID" value="GFZ29923.1"/>
    <property type="molecule type" value="Genomic_DNA"/>
</dbReference>
<keyword evidence="1" id="KW-0472">Membrane</keyword>
<name>A0ABQ1E5C0_9CLOT</name>
<evidence type="ECO:0000313" key="3">
    <source>
        <dbReference type="Proteomes" id="UP000663802"/>
    </source>
</evidence>